<dbReference type="GO" id="GO:0005802">
    <property type="term" value="C:trans-Golgi network"/>
    <property type="evidence" value="ECO:0007669"/>
    <property type="project" value="TreeGrafter"/>
</dbReference>
<dbReference type="GO" id="GO:0005769">
    <property type="term" value="C:early endosome"/>
    <property type="evidence" value="ECO:0007669"/>
    <property type="project" value="TreeGrafter"/>
</dbReference>
<evidence type="ECO:0000313" key="4">
    <source>
        <dbReference type="EMBL" id="ELR12048.1"/>
    </source>
</evidence>
<name>L8GH29_ACACF</name>
<dbReference type="InterPro" id="IPR001849">
    <property type="entry name" value="PH_domain"/>
</dbReference>
<dbReference type="InterPro" id="IPR045188">
    <property type="entry name" value="Boi1/Boi2-like"/>
</dbReference>
<dbReference type="GO" id="GO:0042147">
    <property type="term" value="P:retrograde transport, endosome to Golgi"/>
    <property type="evidence" value="ECO:0007669"/>
    <property type="project" value="TreeGrafter"/>
</dbReference>
<keyword evidence="5" id="KW-1185">Reference proteome</keyword>
<feature type="compositionally biased region" description="Basic and acidic residues" evidence="2">
    <location>
        <begin position="1"/>
        <end position="18"/>
    </location>
</feature>
<accession>L8GH29</accession>
<dbReference type="OrthoDB" id="185175at2759"/>
<dbReference type="InterPro" id="IPR011993">
    <property type="entry name" value="PH-like_dom_sf"/>
</dbReference>
<dbReference type="AlphaFoldDB" id="L8GH29"/>
<dbReference type="FunFam" id="2.30.29.30:FF:000286">
    <property type="entry name" value="PH-protein kinase domain containing protein"/>
    <property type="match status" value="1"/>
</dbReference>
<dbReference type="VEuPathDB" id="AmoebaDB:ACA1_297650"/>
<dbReference type="GO" id="GO:0055037">
    <property type="term" value="C:recycling endosome"/>
    <property type="evidence" value="ECO:0007669"/>
    <property type="project" value="TreeGrafter"/>
</dbReference>
<dbReference type="PROSITE" id="PS50003">
    <property type="entry name" value="PH_DOMAIN"/>
    <property type="match status" value="1"/>
</dbReference>
<reference evidence="4 5" key="1">
    <citation type="journal article" date="2013" name="Genome Biol.">
        <title>Genome of Acanthamoeba castellanii highlights extensive lateral gene transfer and early evolution of tyrosine kinase signaling.</title>
        <authorList>
            <person name="Clarke M."/>
            <person name="Lohan A.J."/>
            <person name="Liu B."/>
            <person name="Lagkouvardos I."/>
            <person name="Roy S."/>
            <person name="Zafar N."/>
            <person name="Bertelli C."/>
            <person name="Schilde C."/>
            <person name="Kianianmomeni A."/>
            <person name="Burglin T.R."/>
            <person name="Frech C."/>
            <person name="Turcotte B."/>
            <person name="Kopec K.O."/>
            <person name="Synnott J.M."/>
            <person name="Choo C."/>
            <person name="Paponov I."/>
            <person name="Finkler A."/>
            <person name="Soon Heng Tan C."/>
            <person name="Hutchins A.P."/>
            <person name="Weinmeier T."/>
            <person name="Rattei T."/>
            <person name="Chu J.S."/>
            <person name="Gimenez G."/>
            <person name="Irimia M."/>
            <person name="Rigden D.J."/>
            <person name="Fitzpatrick D.A."/>
            <person name="Lorenzo-Morales J."/>
            <person name="Bateman A."/>
            <person name="Chiu C.H."/>
            <person name="Tang P."/>
            <person name="Hegemann P."/>
            <person name="Fromm H."/>
            <person name="Raoult D."/>
            <person name="Greub G."/>
            <person name="Miranda-Saavedra D."/>
            <person name="Chen N."/>
            <person name="Nash P."/>
            <person name="Ginger M.L."/>
            <person name="Horn M."/>
            <person name="Schaap P."/>
            <person name="Caler L."/>
            <person name="Loftus B."/>
        </authorList>
    </citation>
    <scope>NUCLEOTIDE SEQUENCE [LARGE SCALE GENOMIC DNA]</scope>
    <source>
        <strain evidence="4 5">Neff</strain>
    </source>
</reference>
<evidence type="ECO:0000256" key="2">
    <source>
        <dbReference type="SAM" id="MobiDB-lite"/>
    </source>
</evidence>
<feature type="region of interest" description="Disordered" evidence="2">
    <location>
        <begin position="1"/>
        <end position="25"/>
    </location>
</feature>
<dbReference type="GO" id="GO:0005829">
    <property type="term" value="C:cytosol"/>
    <property type="evidence" value="ECO:0007669"/>
    <property type="project" value="GOC"/>
</dbReference>
<keyword evidence="1" id="KW-0597">Phosphoprotein</keyword>
<dbReference type="GeneID" id="14912527"/>
<dbReference type="Proteomes" id="UP000011083">
    <property type="component" value="Unassembled WGS sequence"/>
</dbReference>
<dbReference type="PANTHER" id="PTHR22902:SF27">
    <property type="entry name" value="PLECKSTRIN HOMOLOGY DOMAIN-CONTAINING FAMILY A MEMBER 3"/>
    <property type="match status" value="1"/>
</dbReference>
<dbReference type="GO" id="GO:0007032">
    <property type="term" value="P:endosome organization"/>
    <property type="evidence" value="ECO:0007669"/>
    <property type="project" value="TreeGrafter"/>
</dbReference>
<dbReference type="Gene3D" id="2.30.29.30">
    <property type="entry name" value="Pleckstrin-homology domain (PH domain)/Phosphotyrosine-binding domain (PTB)"/>
    <property type="match status" value="1"/>
</dbReference>
<sequence length="162" mass="18595">MDAIKRSKNEWWKTEQDRKGKHLERKPASLRDAVIPGVRNKITDVESAKRALIRPEREGFLIKQGASVRTWKRQWCVVSEGRLYYFKTPNDDTAAGFVALEDSAVERSAVGGFCLEIVTRERRHFFRANDREDMEAWISVIRLSASKKVESVPVPPPSLLAR</sequence>
<dbReference type="RefSeq" id="XP_004334061.1">
    <property type="nucleotide sequence ID" value="XM_004334013.1"/>
</dbReference>
<dbReference type="SMART" id="SM00233">
    <property type="entry name" value="PH"/>
    <property type="match status" value="1"/>
</dbReference>
<dbReference type="GO" id="GO:0005547">
    <property type="term" value="F:phosphatidylinositol-3,4,5-trisphosphate binding"/>
    <property type="evidence" value="ECO:0007669"/>
    <property type="project" value="UniProtKB-ARBA"/>
</dbReference>
<feature type="domain" description="PH" evidence="3">
    <location>
        <begin position="54"/>
        <end position="146"/>
    </location>
</feature>
<dbReference type="Pfam" id="PF00169">
    <property type="entry name" value="PH"/>
    <property type="match status" value="1"/>
</dbReference>
<gene>
    <name evidence="4" type="ORF">ACA1_297650</name>
</gene>
<evidence type="ECO:0000259" key="3">
    <source>
        <dbReference type="PROSITE" id="PS50003"/>
    </source>
</evidence>
<organism evidence="4 5">
    <name type="scientific">Acanthamoeba castellanii (strain ATCC 30010 / Neff)</name>
    <dbReference type="NCBI Taxonomy" id="1257118"/>
    <lineage>
        <taxon>Eukaryota</taxon>
        <taxon>Amoebozoa</taxon>
        <taxon>Discosea</taxon>
        <taxon>Longamoebia</taxon>
        <taxon>Centramoebida</taxon>
        <taxon>Acanthamoebidae</taxon>
        <taxon>Acanthamoeba</taxon>
    </lineage>
</organism>
<dbReference type="EMBL" id="KB008135">
    <property type="protein sequence ID" value="ELR12048.1"/>
    <property type="molecule type" value="Genomic_DNA"/>
</dbReference>
<dbReference type="GO" id="GO:0001881">
    <property type="term" value="P:receptor recycling"/>
    <property type="evidence" value="ECO:0007669"/>
    <property type="project" value="TreeGrafter"/>
</dbReference>
<dbReference type="SUPFAM" id="SSF50729">
    <property type="entry name" value="PH domain-like"/>
    <property type="match status" value="1"/>
</dbReference>
<dbReference type="KEGG" id="acan:ACA1_297650"/>
<proteinExistence type="predicted"/>
<evidence type="ECO:0000313" key="5">
    <source>
        <dbReference type="Proteomes" id="UP000011083"/>
    </source>
</evidence>
<evidence type="ECO:0000256" key="1">
    <source>
        <dbReference type="ARBA" id="ARBA00022553"/>
    </source>
</evidence>
<protein>
    <submittedName>
        <fullName evidence="4">PH domain containing protein</fullName>
    </submittedName>
</protein>
<dbReference type="PANTHER" id="PTHR22902">
    <property type="entry name" value="SESQUIPEDALIAN"/>
    <property type="match status" value="1"/>
</dbReference>